<protein>
    <submittedName>
        <fullName evidence="1">Uncharacterized protein</fullName>
    </submittedName>
</protein>
<dbReference type="EMBL" id="LGSR01000020">
    <property type="protein sequence ID" value="KOS18811.1"/>
    <property type="molecule type" value="Genomic_DNA"/>
</dbReference>
<keyword evidence="2" id="KW-1185">Reference proteome</keyword>
<accession>A0A0M8N335</accession>
<organism evidence="1 2">
    <name type="scientific">Escovopsis weberi</name>
    <dbReference type="NCBI Taxonomy" id="150374"/>
    <lineage>
        <taxon>Eukaryota</taxon>
        <taxon>Fungi</taxon>
        <taxon>Dikarya</taxon>
        <taxon>Ascomycota</taxon>
        <taxon>Pezizomycotina</taxon>
        <taxon>Sordariomycetes</taxon>
        <taxon>Hypocreomycetidae</taxon>
        <taxon>Hypocreales</taxon>
        <taxon>Hypocreaceae</taxon>
        <taxon>Escovopsis</taxon>
    </lineage>
</organism>
<evidence type="ECO:0000313" key="2">
    <source>
        <dbReference type="Proteomes" id="UP000053831"/>
    </source>
</evidence>
<reference evidence="1 2" key="1">
    <citation type="submission" date="2015-07" db="EMBL/GenBank/DDBJ databases">
        <title>The genome of the fungus Escovopsis weberi, a specialized disease agent of ant agriculture.</title>
        <authorList>
            <person name="de Man T.J."/>
            <person name="Stajich J.E."/>
            <person name="Kubicek C.P."/>
            <person name="Chenthamara K."/>
            <person name="Atanasova L."/>
            <person name="Druzhinina I.S."/>
            <person name="Birnbaum S."/>
            <person name="Barribeau S.M."/>
            <person name="Teiling C."/>
            <person name="Suen G."/>
            <person name="Currie C."/>
            <person name="Gerardo N.M."/>
        </authorList>
    </citation>
    <scope>NUCLEOTIDE SEQUENCE [LARGE SCALE GENOMIC DNA]</scope>
</reference>
<evidence type="ECO:0000313" key="1">
    <source>
        <dbReference type="EMBL" id="KOS18811.1"/>
    </source>
</evidence>
<name>A0A0M8N335_ESCWE</name>
<proteinExistence type="predicted"/>
<dbReference type="AlphaFoldDB" id="A0A0M8N335"/>
<comment type="caution">
    <text evidence="1">The sequence shown here is derived from an EMBL/GenBank/DDBJ whole genome shotgun (WGS) entry which is preliminary data.</text>
</comment>
<gene>
    <name evidence="1" type="ORF">ESCO_000823</name>
</gene>
<sequence length="69" mass="7757">MLLVSSLVIEGDWERRVDRKWQQQREGTGERIWRAAVESTTRKRDLGNICNGISIIIGGTETRGVCAIA</sequence>
<dbReference type="Proteomes" id="UP000053831">
    <property type="component" value="Unassembled WGS sequence"/>
</dbReference>